<reference evidence="1 2" key="1">
    <citation type="submission" date="2023-10" db="EMBL/GenBank/DDBJ databases">
        <title>Chromosome-scale genome assembly provides insights into flower coloration mechanisms of Canna indica.</title>
        <authorList>
            <person name="Li C."/>
        </authorList>
    </citation>
    <scope>NUCLEOTIDE SEQUENCE [LARGE SCALE GENOMIC DNA]</scope>
    <source>
        <tissue evidence="1">Flower</tissue>
    </source>
</reference>
<proteinExistence type="predicted"/>
<sequence length="71" mass="7576">MIKACTDSAGPTTLALVVAAHQTGGRIVRSLDELQSSLEALRPEAVNLVELVAGDADFVVVDCEAEEYERM</sequence>
<organism evidence="1 2">
    <name type="scientific">Canna indica</name>
    <name type="common">Indian-shot</name>
    <dbReference type="NCBI Taxonomy" id="4628"/>
    <lineage>
        <taxon>Eukaryota</taxon>
        <taxon>Viridiplantae</taxon>
        <taxon>Streptophyta</taxon>
        <taxon>Embryophyta</taxon>
        <taxon>Tracheophyta</taxon>
        <taxon>Spermatophyta</taxon>
        <taxon>Magnoliopsida</taxon>
        <taxon>Liliopsida</taxon>
        <taxon>Zingiberales</taxon>
        <taxon>Cannaceae</taxon>
        <taxon>Canna</taxon>
    </lineage>
</organism>
<accession>A0AAQ3JLZ8</accession>
<gene>
    <name evidence="1" type="ORF">Cni_G00166</name>
</gene>
<protein>
    <submittedName>
        <fullName evidence="1">Uncharacterized protein</fullName>
    </submittedName>
</protein>
<name>A0AAQ3JLZ8_9LILI</name>
<evidence type="ECO:0000313" key="1">
    <source>
        <dbReference type="EMBL" id="WOK91475.1"/>
    </source>
</evidence>
<evidence type="ECO:0000313" key="2">
    <source>
        <dbReference type="Proteomes" id="UP001327560"/>
    </source>
</evidence>
<keyword evidence="2" id="KW-1185">Reference proteome</keyword>
<dbReference type="Proteomes" id="UP001327560">
    <property type="component" value="Chromosome 1"/>
</dbReference>
<dbReference type="EMBL" id="CP136890">
    <property type="protein sequence ID" value="WOK91475.1"/>
    <property type="molecule type" value="Genomic_DNA"/>
</dbReference>
<dbReference type="AlphaFoldDB" id="A0AAQ3JLZ8"/>